<protein>
    <submittedName>
        <fullName evidence="2">Uncharacterized protein</fullName>
    </submittedName>
</protein>
<accession>A0ABU6XNJ2</accession>
<evidence type="ECO:0000313" key="3">
    <source>
        <dbReference type="Proteomes" id="UP001341840"/>
    </source>
</evidence>
<dbReference type="EMBL" id="JASCZI010212366">
    <property type="protein sequence ID" value="MED6199257.1"/>
    <property type="molecule type" value="Genomic_DNA"/>
</dbReference>
<feature type="compositionally biased region" description="Basic residues" evidence="1">
    <location>
        <begin position="10"/>
        <end position="20"/>
    </location>
</feature>
<feature type="region of interest" description="Disordered" evidence="1">
    <location>
        <begin position="1"/>
        <end position="71"/>
    </location>
</feature>
<gene>
    <name evidence="2" type="ORF">PIB30_074217</name>
</gene>
<sequence>MVRTKGAPSTKRKSGKKKEVHKGLPSAKATCADDMGDKSSTSEPDPTHDETEELDRIIGTGQSETVRGGNVSTGQDLGCKFVLVCLTTIHSMHQTMQVIDLLRSLKGVFDDK</sequence>
<dbReference type="Proteomes" id="UP001341840">
    <property type="component" value="Unassembled WGS sequence"/>
</dbReference>
<keyword evidence="3" id="KW-1185">Reference proteome</keyword>
<evidence type="ECO:0000313" key="2">
    <source>
        <dbReference type="EMBL" id="MED6199257.1"/>
    </source>
</evidence>
<comment type="caution">
    <text evidence="2">The sequence shown here is derived from an EMBL/GenBank/DDBJ whole genome shotgun (WGS) entry which is preliminary data.</text>
</comment>
<name>A0ABU6XNJ2_9FABA</name>
<organism evidence="2 3">
    <name type="scientific">Stylosanthes scabra</name>
    <dbReference type="NCBI Taxonomy" id="79078"/>
    <lineage>
        <taxon>Eukaryota</taxon>
        <taxon>Viridiplantae</taxon>
        <taxon>Streptophyta</taxon>
        <taxon>Embryophyta</taxon>
        <taxon>Tracheophyta</taxon>
        <taxon>Spermatophyta</taxon>
        <taxon>Magnoliopsida</taxon>
        <taxon>eudicotyledons</taxon>
        <taxon>Gunneridae</taxon>
        <taxon>Pentapetalae</taxon>
        <taxon>rosids</taxon>
        <taxon>fabids</taxon>
        <taxon>Fabales</taxon>
        <taxon>Fabaceae</taxon>
        <taxon>Papilionoideae</taxon>
        <taxon>50 kb inversion clade</taxon>
        <taxon>dalbergioids sensu lato</taxon>
        <taxon>Dalbergieae</taxon>
        <taxon>Pterocarpus clade</taxon>
        <taxon>Stylosanthes</taxon>
    </lineage>
</organism>
<feature type="compositionally biased region" description="Polar residues" evidence="1">
    <location>
        <begin position="60"/>
        <end position="71"/>
    </location>
</feature>
<reference evidence="2 3" key="1">
    <citation type="journal article" date="2023" name="Plants (Basel)">
        <title>Bridging the Gap: Combining Genomics and Transcriptomics Approaches to Understand Stylosanthes scabra, an Orphan Legume from the Brazilian Caatinga.</title>
        <authorList>
            <person name="Ferreira-Neto J.R.C."/>
            <person name="da Silva M.D."/>
            <person name="Binneck E."/>
            <person name="de Melo N.F."/>
            <person name="da Silva R.H."/>
            <person name="de Melo A.L.T.M."/>
            <person name="Pandolfi V."/>
            <person name="Bustamante F.O."/>
            <person name="Brasileiro-Vidal A.C."/>
            <person name="Benko-Iseppon A.M."/>
        </authorList>
    </citation>
    <scope>NUCLEOTIDE SEQUENCE [LARGE SCALE GENOMIC DNA]</scope>
    <source>
        <tissue evidence="2">Leaves</tissue>
    </source>
</reference>
<evidence type="ECO:0000256" key="1">
    <source>
        <dbReference type="SAM" id="MobiDB-lite"/>
    </source>
</evidence>
<proteinExistence type="predicted"/>